<reference evidence="13" key="1">
    <citation type="submission" date="2021-07" db="EMBL/GenBank/DDBJ databases">
        <title>Draft genome of Mortierella alpina, strain LL118, isolated from an aspen leaf litter sample.</title>
        <authorList>
            <person name="Yang S."/>
            <person name="Vinatzer B.A."/>
        </authorList>
    </citation>
    <scope>NUCLEOTIDE SEQUENCE</scope>
    <source>
        <strain evidence="13">LL118</strain>
    </source>
</reference>
<feature type="compositionally biased region" description="Basic and acidic residues" evidence="11">
    <location>
        <begin position="443"/>
        <end position="459"/>
    </location>
</feature>
<dbReference type="GO" id="GO:0032040">
    <property type="term" value="C:small-subunit processome"/>
    <property type="evidence" value="ECO:0007669"/>
    <property type="project" value="UniProtKB-ARBA"/>
</dbReference>
<dbReference type="SUPFAM" id="SSF52540">
    <property type="entry name" value="P-loop containing nucleoside triphosphate hydrolases"/>
    <property type="match status" value="1"/>
</dbReference>
<dbReference type="AlphaFoldDB" id="A0A9P8D0S1"/>
<evidence type="ECO:0000256" key="2">
    <source>
        <dbReference type="ARBA" id="ARBA00022517"/>
    </source>
</evidence>
<dbReference type="GO" id="GO:0003924">
    <property type="term" value="F:GTPase activity"/>
    <property type="evidence" value="ECO:0007669"/>
    <property type="project" value="TreeGrafter"/>
</dbReference>
<evidence type="ECO:0000256" key="10">
    <source>
        <dbReference type="ARBA" id="ARBA00061391"/>
    </source>
</evidence>
<feature type="compositionally biased region" description="Acidic residues" evidence="11">
    <location>
        <begin position="727"/>
        <end position="743"/>
    </location>
</feature>
<comment type="subcellular location">
    <subcellularLocation>
        <location evidence="1">Nucleus</location>
        <location evidence="1">Nucleolus</location>
    </subcellularLocation>
</comment>
<dbReference type="InterPro" id="IPR012948">
    <property type="entry name" value="AARP2CN"/>
</dbReference>
<feature type="compositionally biased region" description="Basic residues" evidence="11">
    <location>
        <begin position="1"/>
        <end position="23"/>
    </location>
</feature>
<dbReference type="InterPro" id="IPR037875">
    <property type="entry name" value="Bms1_N"/>
</dbReference>
<evidence type="ECO:0000256" key="6">
    <source>
        <dbReference type="ARBA" id="ARBA00022840"/>
    </source>
</evidence>
<comment type="caution">
    <text evidence="13">The sequence shown here is derived from an EMBL/GenBank/DDBJ whole genome shotgun (WGS) entry which is preliminary data.</text>
</comment>
<feature type="region of interest" description="Disordered" evidence="11">
    <location>
        <begin position="599"/>
        <end position="646"/>
    </location>
</feature>
<feature type="compositionally biased region" description="Acidic residues" evidence="11">
    <location>
        <begin position="423"/>
        <end position="441"/>
    </location>
</feature>
<proteinExistence type="inferred from homology"/>
<dbReference type="PANTHER" id="PTHR12858:SF2">
    <property type="entry name" value="RIBOSOME BIOGENESIS PROTEIN BMS1 HOMOLOG"/>
    <property type="match status" value="1"/>
</dbReference>
<dbReference type="GO" id="GO:0000479">
    <property type="term" value="P:endonucleolytic cleavage of tricistronic rRNA transcript (SSU-rRNA, 5.8S rRNA, LSU-rRNA)"/>
    <property type="evidence" value="ECO:0007669"/>
    <property type="project" value="TreeGrafter"/>
</dbReference>
<dbReference type="InterPro" id="IPR007034">
    <property type="entry name" value="BMS1_TSR1_C"/>
</dbReference>
<feature type="domain" description="Bms1-type G" evidence="12">
    <location>
        <begin position="68"/>
        <end position="232"/>
    </location>
</feature>
<comment type="catalytic activity">
    <reaction evidence="9">
        <text>GTP + H2O = GDP + phosphate + H(+)</text>
        <dbReference type="Rhea" id="RHEA:19669"/>
        <dbReference type="ChEBI" id="CHEBI:15377"/>
        <dbReference type="ChEBI" id="CHEBI:15378"/>
        <dbReference type="ChEBI" id="CHEBI:37565"/>
        <dbReference type="ChEBI" id="CHEBI:43474"/>
        <dbReference type="ChEBI" id="CHEBI:58189"/>
    </reaction>
    <physiologicalReaction direction="left-to-right" evidence="9">
        <dbReference type="Rhea" id="RHEA:19670"/>
    </physiologicalReaction>
</comment>
<dbReference type="Pfam" id="PF04950">
    <property type="entry name" value="RIBIOP_C"/>
    <property type="match status" value="1"/>
</dbReference>
<feature type="region of interest" description="Disordered" evidence="11">
    <location>
        <begin position="354"/>
        <end position="385"/>
    </location>
</feature>
<feature type="region of interest" description="Disordered" evidence="11">
    <location>
        <begin position="1155"/>
        <end position="1223"/>
    </location>
</feature>
<keyword evidence="8" id="KW-0539">Nucleus</keyword>
<evidence type="ECO:0000256" key="11">
    <source>
        <dbReference type="SAM" id="MobiDB-lite"/>
    </source>
</evidence>
<feature type="compositionally biased region" description="Acidic residues" evidence="11">
    <location>
        <begin position="468"/>
        <end position="506"/>
    </location>
</feature>
<dbReference type="SMART" id="SM00785">
    <property type="entry name" value="AARP2CN"/>
    <property type="match status" value="1"/>
</dbReference>
<dbReference type="FunFam" id="3.40.50.300:FF:000105">
    <property type="entry name" value="BMS1 ribosome biogenesis factor"/>
    <property type="match status" value="1"/>
</dbReference>
<accession>A0A9P8D0S1</accession>
<dbReference type="EMBL" id="JAIFTL010000179">
    <property type="protein sequence ID" value="KAG9321850.1"/>
    <property type="molecule type" value="Genomic_DNA"/>
</dbReference>
<keyword evidence="7" id="KW-0342">GTP-binding</keyword>
<organism evidence="13 14">
    <name type="scientific">Mortierella alpina</name>
    <name type="common">Oleaginous fungus</name>
    <name type="synonym">Mortierella renispora</name>
    <dbReference type="NCBI Taxonomy" id="64518"/>
    <lineage>
        <taxon>Eukaryota</taxon>
        <taxon>Fungi</taxon>
        <taxon>Fungi incertae sedis</taxon>
        <taxon>Mucoromycota</taxon>
        <taxon>Mortierellomycotina</taxon>
        <taxon>Mortierellomycetes</taxon>
        <taxon>Mortierellales</taxon>
        <taxon>Mortierellaceae</taxon>
        <taxon>Mortierella</taxon>
    </lineage>
</organism>
<feature type="compositionally biased region" description="Acidic residues" evidence="11">
    <location>
        <begin position="636"/>
        <end position="645"/>
    </location>
</feature>
<feature type="compositionally biased region" description="Acidic residues" evidence="11">
    <location>
        <begin position="363"/>
        <end position="380"/>
    </location>
</feature>
<dbReference type="PROSITE" id="PS51714">
    <property type="entry name" value="G_BMS1"/>
    <property type="match status" value="1"/>
</dbReference>
<evidence type="ECO:0000256" key="8">
    <source>
        <dbReference type="ARBA" id="ARBA00023242"/>
    </source>
</evidence>
<dbReference type="InterPro" id="IPR030387">
    <property type="entry name" value="G_Bms1/Tsr1_dom"/>
</dbReference>
<feature type="region of interest" description="Disordered" evidence="11">
    <location>
        <begin position="1"/>
        <end position="33"/>
    </location>
</feature>
<feature type="compositionally biased region" description="Basic and acidic residues" evidence="11">
    <location>
        <begin position="744"/>
        <end position="758"/>
    </location>
</feature>
<keyword evidence="5" id="KW-0378">Hydrolase</keyword>
<dbReference type="PANTHER" id="PTHR12858">
    <property type="entry name" value="RIBOSOME BIOGENESIS PROTEIN"/>
    <property type="match status" value="1"/>
</dbReference>
<sequence>MDTPQKAHRVKTSGAKANKHKKNAEKNNPKAFGFLSGRKAEKAARRNLDRDQTRLHVPLVDRTPMEAPPVVVAVVGPPGTGKTTLIKSLVKRYTKHSLSEIKGPITVISGKKRRLTFIECNNDLNSMIDVAKVADLILLLIDASFGLEMETFEFLNILQTHGFPKIMGVLTHLDRFKNNKTLKTTKKKLKHRFWTEIYQGAKLFYLSGVINGRYPNQEIMNLSRFISVMKFRPLIWRNTHPYMIADRVEDLTDPELVRQNPTCDRTVTLYGYLRGTNMKSGMRVHIPGVGDHYMDDVSILQDPCPLPDKVRKRLDEKQKLIYAPMSDVGGIMYDKDAVYINVPGSFTKKSQIIKGGVKADGEASGDEQENDEEEEEEEQDYEKGQGERMVMNLQDAPDTLASQLEESELRIFADSTPMRAGDVEEDEDEDEDEYDEDESETESSGKKGPREQKETDGNGRVRRRAVFGDEDEDVEMESGDDDDEDEDEEDEDDEEEDEDEDEDDEASGLGASTRRKYKSKFEAKHKAGKKNDSDSDGEDDVAFAESDSDLGDVTGEEDEDEMDSALRWKDDLMAKAESVFHSRRRPNLMRLIYGDRKYTPEQIAQGDIEEAPLKLKGDGDEEDSDEGFGTGPGTGAEDDSEDDGDFLTLKKEESDAIIAQVIDSCKSTLEFTDLEEWDNTDVKETLRDRFITGSLDVPGGAANGGGDEDEAFGDFEDLETGEKVEGDEGQDDEDEDDDDDEEEGSSKKPKGDKSYEDMTRDEIAAKKEQLKKKFEAEYGDEDEDKKDFYDEIKGDMAKQQQINEAEFEDDDPTTRAMVEGFRPGTYVRILLKDMPCEFIQHFQPEYPIIMGGLLPAEENFGFIQVRIKKHRWHRKILKTNDPLIFSLGWRRLQTMPIYSLNDGTRNRMLKYTPEHMHCLATIYGPIHPPNTGFCCVQSVSDGTSSFRISATGVVLDIDHTVEIVKKLKLTGHPYKIHKNTAFVKDMFTSSLEVAKFEGANIRTVSGIRGQVKKAVQKPDGHFRATFEDKVLMSDIVFLRAWYPIKPKKYCNPVTSLLLAKKKEWQGMRLTGQVRHEQSLQTPQQHDSVYRPVERMTRRFNTLKVPKAIRANLPFASKPKMLPSQRKPGLLQRRAVMLEPEEKKIYTLMQQIQTLKHDKDRKRAEKAAEKKVSYDKKKAKETANYDNRVKRERKEQFRTQGKEQKRQALKEAGGRRKKRKGSDD</sequence>
<evidence type="ECO:0000256" key="5">
    <source>
        <dbReference type="ARBA" id="ARBA00022801"/>
    </source>
</evidence>
<dbReference type="GO" id="GO:0005524">
    <property type="term" value="F:ATP binding"/>
    <property type="evidence" value="ECO:0007669"/>
    <property type="project" value="UniProtKB-KW"/>
</dbReference>
<dbReference type="GO" id="GO:0030686">
    <property type="term" value="C:90S preribosome"/>
    <property type="evidence" value="ECO:0007669"/>
    <property type="project" value="TreeGrafter"/>
</dbReference>
<dbReference type="Pfam" id="PF22298">
    <property type="entry name" value="Tsr1_G-like"/>
    <property type="match status" value="1"/>
</dbReference>
<dbReference type="GO" id="GO:0005525">
    <property type="term" value="F:GTP binding"/>
    <property type="evidence" value="ECO:0007669"/>
    <property type="project" value="UniProtKB-KW"/>
</dbReference>
<protein>
    <recommendedName>
        <fullName evidence="12">Bms1-type G domain-containing protein</fullName>
    </recommendedName>
</protein>
<evidence type="ECO:0000256" key="1">
    <source>
        <dbReference type="ARBA" id="ARBA00004604"/>
    </source>
</evidence>
<evidence type="ECO:0000313" key="13">
    <source>
        <dbReference type="EMBL" id="KAG9321850.1"/>
    </source>
</evidence>
<dbReference type="Pfam" id="PF08142">
    <property type="entry name" value="AARP2CN"/>
    <property type="match status" value="1"/>
</dbReference>
<dbReference type="Gene3D" id="3.40.50.300">
    <property type="entry name" value="P-loop containing nucleotide triphosphate hydrolases"/>
    <property type="match status" value="1"/>
</dbReference>
<dbReference type="GO" id="GO:0034511">
    <property type="term" value="F:U3 snoRNA binding"/>
    <property type="evidence" value="ECO:0007669"/>
    <property type="project" value="TreeGrafter"/>
</dbReference>
<feature type="compositionally biased region" description="Basic and acidic residues" evidence="11">
    <location>
        <begin position="519"/>
        <end position="533"/>
    </location>
</feature>
<feature type="compositionally biased region" description="Basic and acidic residues" evidence="11">
    <location>
        <begin position="1155"/>
        <end position="1213"/>
    </location>
</feature>
<dbReference type="InterPro" id="IPR039761">
    <property type="entry name" value="Bms1/Tsr1"/>
</dbReference>
<dbReference type="SMART" id="SM01362">
    <property type="entry name" value="DUF663"/>
    <property type="match status" value="1"/>
</dbReference>
<dbReference type="CDD" id="cd01882">
    <property type="entry name" value="BMS1"/>
    <property type="match status" value="1"/>
</dbReference>
<feature type="compositionally biased region" description="Basic residues" evidence="11">
    <location>
        <begin position="1214"/>
        <end position="1223"/>
    </location>
</feature>
<keyword evidence="4" id="KW-0547">Nucleotide-binding</keyword>
<dbReference type="PRINTS" id="PR00830">
    <property type="entry name" value="ENDOLAPTASE"/>
</dbReference>
<feature type="compositionally biased region" description="Acidic residues" evidence="11">
    <location>
        <begin position="534"/>
        <end position="563"/>
    </location>
</feature>
<dbReference type="Proteomes" id="UP000717515">
    <property type="component" value="Unassembled WGS sequence"/>
</dbReference>
<keyword evidence="3" id="KW-0597">Phosphoprotein</keyword>
<feature type="compositionally biased region" description="Acidic residues" evidence="11">
    <location>
        <begin position="706"/>
        <end position="719"/>
    </location>
</feature>
<feature type="region of interest" description="Disordered" evidence="11">
    <location>
        <begin position="403"/>
        <end position="566"/>
    </location>
</feature>
<evidence type="ECO:0000256" key="9">
    <source>
        <dbReference type="ARBA" id="ARBA00049117"/>
    </source>
</evidence>
<evidence type="ECO:0000256" key="4">
    <source>
        <dbReference type="ARBA" id="ARBA00022741"/>
    </source>
</evidence>
<evidence type="ECO:0000259" key="12">
    <source>
        <dbReference type="PROSITE" id="PS51714"/>
    </source>
</evidence>
<comment type="similarity">
    <text evidence="10">Belongs to the TRAFAC class translation factor GTPase superfamily. Bms1-like GTPase family. BMS1 subfamily.</text>
</comment>
<name>A0A9P8D0S1_MORAP</name>
<keyword evidence="2" id="KW-0690">Ribosome biogenesis</keyword>
<evidence type="ECO:0000313" key="14">
    <source>
        <dbReference type="Proteomes" id="UP000717515"/>
    </source>
</evidence>
<keyword evidence="6" id="KW-0067">ATP-binding</keyword>
<dbReference type="GO" id="GO:0000462">
    <property type="term" value="P:maturation of SSU-rRNA from tricistronic rRNA transcript (SSU-rRNA, 5.8S rRNA, LSU-rRNA)"/>
    <property type="evidence" value="ECO:0007669"/>
    <property type="project" value="TreeGrafter"/>
</dbReference>
<feature type="region of interest" description="Disordered" evidence="11">
    <location>
        <begin position="687"/>
        <end position="758"/>
    </location>
</feature>
<dbReference type="InterPro" id="IPR027417">
    <property type="entry name" value="P-loop_NTPase"/>
</dbReference>
<evidence type="ECO:0000256" key="3">
    <source>
        <dbReference type="ARBA" id="ARBA00022553"/>
    </source>
</evidence>
<evidence type="ECO:0000256" key="7">
    <source>
        <dbReference type="ARBA" id="ARBA00023134"/>
    </source>
</evidence>
<gene>
    <name evidence="13" type="ORF">KVV02_005304</name>
</gene>
<dbReference type="GO" id="GO:0005654">
    <property type="term" value="C:nucleoplasm"/>
    <property type="evidence" value="ECO:0007669"/>
    <property type="project" value="UniProtKB-ARBA"/>
</dbReference>